<dbReference type="PANTHER" id="PTHR39609:SF1">
    <property type="entry name" value="RFEG"/>
    <property type="match status" value="1"/>
</dbReference>
<dbReference type="EMBL" id="LCWF01000109">
    <property type="protein sequence ID" value="KKY19216.1"/>
    <property type="molecule type" value="Genomic_DNA"/>
</dbReference>
<sequence length="309" mass="35038">MTGRHSTSRPQRDDLRDSRDRDLPPRESTRGRQWFIPGDGIEREVIQSDICRYLGRDALVRPFDDNQGQRGFMITAYRTLTSQMIEDLKRDSAKFAAENRQNRARGYRPGTTVDFVHHVHESGSNELVVSYDQSETYASAYDDSIPTTQGQSNYSSYPKRSQYDQYDQYDQDQGQSSQYFGSQQMSQAPGFNPNYQLSGQGTYGNQPQRDFAQGSPGVSYQPFEPRQEGYPRTPQSQDESIPTSRAPVSFGVPHSTSQQYAPQPSRTAAQNAAAYIDPTTGRTVYVDSGYVERRAAQGTRVGDRDRRMR</sequence>
<feature type="region of interest" description="Disordered" evidence="1">
    <location>
        <begin position="172"/>
        <end position="270"/>
    </location>
</feature>
<comment type="caution">
    <text evidence="2">The sequence shown here is derived from an EMBL/GenBank/DDBJ whole genome shotgun (WGS) entry which is preliminary data.</text>
</comment>
<feature type="compositionally biased region" description="Polar residues" evidence="1">
    <location>
        <begin position="193"/>
        <end position="208"/>
    </location>
</feature>
<dbReference type="PANTHER" id="PTHR39609">
    <property type="entry name" value="RFEG-RELATED"/>
    <property type="match status" value="1"/>
</dbReference>
<feature type="region of interest" description="Disordered" evidence="1">
    <location>
        <begin position="140"/>
        <end position="159"/>
    </location>
</feature>
<reference evidence="2 3" key="2">
    <citation type="submission" date="2015-05" db="EMBL/GenBank/DDBJ databases">
        <authorList>
            <person name="Morales-Cruz A."/>
            <person name="Amrine K.C."/>
            <person name="Cantu D."/>
        </authorList>
    </citation>
    <scope>NUCLEOTIDE SEQUENCE [LARGE SCALE GENOMIC DNA]</scope>
    <source>
        <strain evidence="2">UCRPC4</strain>
    </source>
</reference>
<accession>A0A0G2EA56</accession>
<dbReference type="AlphaFoldDB" id="A0A0G2EA56"/>
<reference evidence="2 3" key="1">
    <citation type="submission" date="2015-05" db="EMBL/GenBank/DDBJ databases">
        <title>Distinctive expansion of gene families associated with plant cell wall degradation and secondary metabolism in the genomes of grapevine trunk pathogens.</title>
        <authorList>
            <person name="Lawrence D.P."/>
            <person name="Travadon R."/>
            <person name="Rolshausen P.E."/>
            <person name="Baumgartner K."/>
        </authorList>
    </citation>
    <scope>NUCLEOTIDE SEQUENCE [LARGE SCALE GENOMIC DNA]</scope>
    <source>
        <strain evidence="2">UCRPC4</strain>
    </source>
</reference>
<feature type="compositionally biased region" description="Basic and acidic residues" evidence="1">
    <location>
        <begin position="10"/>
        <end position="30"/>
    </location>
</feature>
<proteinExistence type="predicted"/>
<evidence type="ECO:0000256" key="1">
    <source>
        <dbReference type="SAM" id="MobiDB-lite"/>
    </source>
</evidence>
<feature type="compositionally biased region" description="Low complexity" evidence="1">
    <location>
        <begin position="172"/>
        <end position="187"/>
    </location>
</feature>
<keyword evidence="3" id="KW-1185">Reference proteome</keyword>
<evidence type="ECO:0000313" key="3">
    <source>
        <dbReference type="Proteomes" id="UP000053317"/>
    </source>
</evidence>
<feature type="compositionally biased region" description="Polar residues" evidence="1">
    <location>
        <begin position="233"/>
        <end position="243"/>
    </location>
</feature>
<evidence type="ECO:0000313" key="2">
    <source>
        <dbReference type="EMBL" id="KKY19216.1"/>
    </source>
</evidence>
<dbReference type="Proteomes" id="UP000053317">
    <property type="component" value="Unassembled WGS sequence"/>
</dbReference>
<gene>
    <name evidence="2" type="ORF">UCRPC4_g04590</name>
</gene>
<feature type="compositionally biased region" description="Polar residues" evidence="1">
    <location>
        <begin position="145"/>
        <end position="159"/>
    </location>
</feature>
<feature type="compositionally biased region" description="Polar residues" evidence="1">
    <location>
        <begin position="254"/>
        <end position="270"/>
    </location>
</feature>
<name>A0A0G2EA56_PHACM</name>
<dbReference type="OrthoDB" id="4146887at2759"/>
<protein>
    <submittedName>
        <fullName evidence="2">Putative transcription factor</fullName>
    </submittedName>
</protein>
<organism evidence="2 3">
    <name type="scientific">Phaeomoniella chlamydospora</name>
    <name type="common">Phaeoacremonium chlamydosporum</name>
    <dbReference type="NCBI Taxonomy" id="158046"/>
    <lineage>
        <taxon>Eukaryota</taxon>
        <taxon>Fungi</taxon>
        <taxon>Dikarya</taxon>
        <taxon>Ascomycota</taxon>
        <taxon>Pezizomycotina</taxon>
        <taxon>Eurotiomycetes</taxon>
        <taxon>Chaetothyriomycetidae</taxon>
        <taxon>Phaeomoniellales</taxon>
        <taxon>Phaeomoniellaceae</taxon>
        <taxon>Phaeomoniella</taxon>
    </lineage>
</organism>
<feature type="region of interest" description="Disordered" evidence="1">
    <location>
        <begin position="1"/>
        <end position="34"/>
    </location>
</feature>